<accession>A0A4Y5JTV0</accession>
<proteinExistence type="predicted"/>
<dbReference type="Proteomes" id="UP000316733">
    <property type="component" value="Segment"/>
</dbReference>
<gene>
    <name evidence="1" type="ORF">EST35_0005</name>
</gene>
<protein>
    <submittedName>
        <fullName evidence="1">Uncharacterized protein</fullName>
    </submittedName>
</protein>
<sequence>MYFILFIQRLCCSIRRASHGFDIFDTNEVAYSLIDHHGFSMKHFVSYSVINDVIGIIHLQVHTNKFYFLNENHQMDMICFLDSKGGHFFSL</sequence>
<organism evidence="1 2">
    <name type="scientific">Pseudomonas phage vB_PaeM_PA5oct</name>
    <dbReference type="NCBI Taxonomy" id="2163605"/>
    <lineage>
        <taxon>Viruses</taxon>
        <taxon>Duplodnaviria</taxon>
        <taxon>Heunggongvirae</taxon>
        <taxon>Uroviricota</taxon>
        <taxon>Caudoviricetes</taxon>
        <taxon>Arenbergviridae</taxon>
        <taxon>Wroclawvirus</taxon>
        <taxon>Wroclawvirus PA5oct</taxon>
    </lineage>
</organism>
<keyword evidence="2" id="KW-1185">Reference proteome</keyword>
<evidence type="ECO:0000313" key="2">
    <source>
        <dbReference type="Proteomes" id="UP000316733"/>
    </source>
</evidence>
<name>A0A4Y5JTV0_9CAUD</name>
<reference evidence="2" key="1">
    <citation type="journal article" date="2020" name="bioRxiv">
        <title>Integrative omics analysis of Pseudomonas aeruginosa virus PA5oct highlights the molecular complexity of jumbo phages.</title>
        <authorList>
            <person name="Lood C."/>
            <person name="Danis-Wlodarczyk K."/>
            <person name="Blasdel B.G."/>
            <person name="Jang H.B."/>
            <person name="Vandenheuvel D."/>
            <person name="Briers Y."/>
            <person name="Noben J.-P."/>
            <person name="van Noort V."/>
            <person name="Drulis-Kawa Z."/>
            <person name="Lavigne R."/>
        </authorList>
    </citation>
    <scope>NUCLEOTIDE SEQUENCE [LARGE SCALE GENOMIC DNA]</scope>
</reference>
<dbReference type="EMBL" id="MK797984">
    <property type="protein sequence ID" value="QCG75889.1"/>
    <property type="molecule type" value="Genomic_DNA"/>
</dbReference>
<evidence type="ECO:0000313" key="1">
    <source>
        <dbReference type="EMBL" id="QCG75889.1"/>
    </source>
</evidence>